<comment type="caution">
    <text evidence="5">The sequence shown here is derived from an EMBL/GenBank/DDBJ whole genome shotgun (WGS) entry which is preliminary data.</text>
</comment>
<keyword evidence="6" id="KW-1185">Reference proteome</keyword>
<gene>
    <name evidence="5" type="ORF">PHJA_000794600</name>
</gene>
<keyword evidence="2" id="KW-0677">Repeat</keyword>
<name>A0A830BNG2_9LAMI</name>
<proteinExistence type="inferred from homology"/>
<dbReference type="AlphaFoldDB" id="A0A830BNG2"/>
<dbReference type="InterPro" id="IPR002885">
    <property type="entry name" value="PPR_rpt"/>
</dbReference>
<protein>
    <submittedName>
        <fullName evidence="5">Pentatricopeptide repeat-containing protein at4g38150</fullName>
    </submittedName>
</protein>
<evidence type="ECO:0000256" key="1">
    <source>
        <dbReference type="ARBA" id="ARBA00007626"/>
    </source>
</evidence>
<dbReference type="PANTHER" id="PTHR47941">
    <property type="entry name" value="PENTATRICOPEPTIDE REPEAT-CONTAINING PROTEIN 3, MITOCHONDRIAL"/>
    <property type="match status" value="1"/>
</dbReference>
<comment type="similarity">
    <text evidence="1">Belongs to the PPR family. P subfamily.</text>
</comment>
<evidence type="ECO:0000256" key="3">
    <source>
        <dbReference type="PROSITE-ProRule" id="PRU00708"/>
    </source>
</evidence>
<evidence type="ECO:0000313" key="5">
    <source>
        <dbReference type="EMBL" id="GFP86508.1"/>
    </source>
</evidence>
<evidence type="ECO:0000256" key="2">
    <source>
        <dbReference type="ARBA" id="ARBA00022737"/>
    </source>
</evidence>
<evidence type="ECO:0000256" key="4">
    <source>
        <dbReference type="SAM" id="MobiDB-lite"/>
    </source>
</evidence>
<organism evidence="5 6">
    <name type="scientific">Phtheirospermum japonicum</name>
    <dbReference type="NCBI Taxonomy" id="374723"/>
    <lineage>
        <taxon>Eukaryota</taxon>
        <taxon>Viridiplantae</taxon>
        <taxon>Streptophyta</taxon>
        <taxon>Embryophyta</taxon>
        <taxon>Tracheophyta</taxon>
        <taxon>Spermatophyta</taxon>
        <taxon>Magnoliopsida</taxon>
        <taxon>eudicotyledons</taxon>
        <taxon>Gunneridae</taxon>
        <taxon>Pentapetalae</taxon>
        <taxon>asterids</taxon>
        <taxon>lamiids</taxon>
        <taxon>Lamiales</taxon>
        <taxon>Orobanchaceae</taxon>
        <taxon>Orobanchaceae incertae sedis</taxon>
        <taxon>Phtheirospermum</taxon>
    </lineage>
</organism>
<dbReference type="Proteomes" id="UP000653305">
    <property type="component" value="Unassembled WGS sequence"/>
</dbReference>
<dbReference type="PROSITE" id="PS51375">
    <property type="entry name" value="PPR"/>
    <property type="match status" value="1"/>
</dbReference>
<accession>A0A830BNG2</accession>
<sequence length="192" mass="21907">MSIALRTKFRSLSVAHLLRSFSSLINDGLGKPPELIPNRPLRKQSSYPSPPSPRIPNHNRGRKIETQHSSWFKLGFELEVENPKAQPEKSDNIEEQPLSPPDDADEIFKKMKETGLIPNAVAMLDGLCKDELVQDAMKLFGLMREKGTVPEVVVYTAVVEGFCKAHKFDTTIRIFKKCRVMAWFRTRLVIRF</sequence>
<feature type="repeat" description="PPR" evidence="3">
    <location>
        <begin position="116"/>
        <end position="150"/>
    </location>
</feature>
<reference evidence="5" key="1">
    <citation type="submission" date="2020-07" db="EMBL/GenBank/DDBJ databases">
        <title>Ethylene signaling mediates host invasion by parasitic plants.</title>
        <authorList>
            <person name="Yoshida S."/>
        </authorList>
    </citation>
    <scope>NUCLEOTIDE SEQUENCE</scope>
    <source>
        <strain evidence="5">Okayama</strain>
    </source>
</reference>
<dbReference type="OrthoDB" id="185373at2759"/>
<dbReference type="EMBL" id="BMAC01000126">
    <property type="protein sequence ID" value="GFP86508.1"/>
    <property type="molecule type" value="Genomic_DNA"/>
</dbReference>
<dbReference type="NCBIfam" id="TIGR00756">
    <property type="entry name" value="PPR"/>
    <property type="match status" value="1"/>
</dbReference>
<feature type="region of interest" description="Disordered" evidence="4">
    <location>
        <begin position="29"/>
        <end position="62"/>
    </location>
</feature>
<dbReference type="Gene3D" id="1.25.40.10">
    <property type="entry name" value="Tetratricopeptide repeat domain"/>
    <property type="match status" value="1"/>
</dbReference>
<dbReference type="InterPro" id="IPR011990">
    <property type="entry name" value="TPR-like_helical_dom_sf"/>
</dbReference>
<evidence type="ECO:0000313" key="6">
    <source>
        <dbReference type="Proteomes" id="UP000653305"/>
    </source>
</evidence>
<dbReference type="Pfam" id="PF13041">
    <property type="entry name" value="PPR_2"/>
    <property type="match status" value="1"/>
</dbReference>